<organism evidence="2 3">
    <name type="scientific">Micromonospora inositola</name>
    <dbReference type="NCBI Taxonomy" id="47865"/>
    <lineage>
        <taxon>Bacteria</taxon>
        <taxon>Bacillati</taxon>
        <taxon>Actinomycetota</taxon>
        <taxon>Actinomycetes</taxon>
        <taxon>Micromonosporales</taxon>
        <taxon>Micromonosporaceae</taxon>
        <taxon>Micromonospora</taxon>
    </lineage>
</organism>
<protein>
    <submittedName>
        <fullName evidence="2">Uncharacterized protein</fullName>
    </submittedName>
</protein>
<evidence type="ECO:0000256" key="1">
    <source>
        <dbReference type="SAM" id="Phobius"/>
    </source>
</evidence>
<keyword evidence="3" id="KW-1185">Reference proteome</keyword>
<proteinExistence type="predicted"/>
<dbReference type="AlphaFoldDB" id="A0A1C5K5R6"/>
<dbReference type="RefSeq" id="WP_089015634.1">
    <property type="nucleotide sequence ID" value="NZ_LT607754.1"/>
</dbReference>
<keyword evidence="1" id="KW-0812">Transmembrane</keyword>
<feature type="transmembrane region" description="Helical" evidence="1">
    <location>
        <begin position="124"/>
        <end position="146"/>
    </location>
</feature>
<gene>
    <name evidence="2" type="ORF">GA0070613_6470</name>
</gene>
<keyword evidence="1" id="KW-1133">Transmembrane helix</keyword>
<dbReference type="EMBL" id="LT607754">
    <property type="protein sequence ID" value="SCG78123.1"/>
    <property type="molecule type" value="Genomic_DNA"/>
</dbReference>
<reference evidence="3" key="1">
    <citation type="submission" date="2016-06" db="EMBL/GenBank/DDBJ databases">
        <authorList>
            <person name="Varghese N."/>
            <person name="Submissions Spin"/>
        </authorList>
    </citation>
    <scope>NUCLEOTIDE SEQUENCE [LARGE SCALE GENOMIC DNA]</scope>
    <source>
        <strain evidence="3">DSM 43819</strain>
    </source>
</reference>
<dbReference type="Proteomes" id="UP000198221">
    <property type="component" value="Chromosome I"/>
</dbReference>
<sequence length="161" mass="17569">MIAFRVRLAAMVALGFALSGVLSWTAGLWPNDQPRAVIDHCYVTYDRLEVMHSRCIGNWTRGGRGHQGPIYGVDVKASWQAMDEEPNSAYEWEVAIPESVKQPRVLADSRQAWMLSTRALPWGMVPATLGALLVALVSWSIVAVAWPSARAEPAGSTAPPV</sequence>
<evidence type="ECO:0000313" key="2">
    <source>
        <dbReference type="EMBL" id="SCG78123.1"/>
    </source>
</evidence>
<accession>A0A1C5K5R6</accession>
<name>A0A1C5K5R6_9ACTN</name>
<evidence type="ECO:0000313" key="3">
    <source>
        <dbReference type="Proteomes" id="UP000198221"/>
    </source>
</evidence>
<keyword evidence="1" id="KW-0472">Membrane</keyword>
<dbReference type="OrthoDB" id="3390189at2"/>